<evidence type="ECO:0000256" key="1">
    <source>
        <dbReference type="SAM" id="MobiDB-lite"/>
    </source>
</evidence>
<dbReference type="AlphaFoldDB" id="A0A4V3HYD7"/>
<gene>
    <name evidence="2" type="ORF">DE4585_02038</name>
</gene>
<protein>
    <submittedName>
        <fullName evidence="2">Uncharacterized protein</fullName>
    </submittedName>
</protein>
<sequence>MAAAGGMAGVPEVHSRPEQVAVDRAAADHNRLALDVGLAAAPDFPSQEGVAVDDVAAARAVGCSYGLEPAQTLVGVTQ</sequence>
<accession>A0A4V3HYD7</accession>
<reference evidence="2 3" key="1">
    <citation type="journal article" date="2019" name="Sci. Rep.">
        <title>Extended insight into the Mycobacterium chelonae-abscessus complex through whole genome sequencing of Mycobacterium salmoniphilum outbreak and Mycobacterium salmoniphilum-like strains.</title>
        <authorList>
            <person name="Behra P.R.K."/>
            <person name="Das S."/>
            <person name="Pettersson B.M.F."/>
            <person name="Shirreff L."/>
            <person name="DuCote T."/>
            <person name="Jacobsson K.G."/>
            <person name="Ennis D.G."/>
            <person name="Kirsebom L.A."/>
        </authorList>
    </citation>
    <scope>NUCLEOTIDE SEQUENCE [LARGE SCALE GENOMIC DNA]</scope>
    <source>
        <strain evidence="2 3">DE 4585</strain>
    </source>
</reference>
<name>A0A4V3HYD7_9MYCO</name>
<dbReference type="Proteomes" id="UP000295117">
    <property type="component" value="Unassembled WGS sequence"/>
</dbReference>
<evidence type="ECO:0000313" key="3">
    <source>
        <dbReference type="Proteomes" id="UP000295117"/>
    </source>
</evidence>
<comment type="caution">
    <text evidence="2">The sequence shown here is derived from an EMBL/GenBank/DDBJ whole genome shotgun (WGS) entry which is preliminary data.</text>
</comment>
<evidence type="ECO:0000313" key="2">
    <source>
        <dbReference type="EMBL" id="TDZ83243.1"/>
    </source>
</evidence>
<proteinExistence type="predicted"/>
<dbReference type="EMBL" id="PECH01000006">
    <property type="protein sequence ID" value="TDZ83243.1"/>
    <property type="molecule type" value="Genomic_DNA"/>
</dbReference>
<feature type="region of interest" description="Disordered" evidence="1">
    <location>
        <begin position="1"/>
        <end position="22"/>
    </location>
</feature>
<organism evidence="2 3">
    <name type="scientific">Mycobacteroides salmoniphilum</name>
    <dbReference type="NCBI Taxonomy" id="404941"/>
    <lineage>
        <taxon>Bacteria</taxon>
        <taxon>Bacillati</taxon>
        <taxon>Actinomycetota</taxon>
        <taxon>Actinomycetes</taxon>
        <taxon>Mycobacteriales</taxon>
        <taxon>Mycobacteriaceae</taxon>
        <taxon>Mycobacteroides</taxon>
    </lineage>
</organism>